<protein>
    <submittedName>
        <fullName evidence="2">Uncharacterized protein</fullName>
    </submittedName>
</protein>
<dbReference type="AlphaFoldDB" id="A0A0L0T7G3"/>
<gene>
    <name evidence="2" type="ORF">AMAG_15392</name>
</gene>
<dbReference type="VEuPathDB" id="FungiDB:AMAG_15392"/>
<dbReference type="Proteomes" id="UP000054350">
    <property type="component" value="Unassembled WGS sequence"/>
</dbReference>
<dbReference type="OrthoDB" id="10554141at2759"/>
<evidence type="ECO:0000256" key="1">
    <source>
        <dbReference type="SAM" id="MobiDB-lite"/>
    </source>
</evidence>
<feature type="compositionally biased region" description="Pro residues" evidence="1">
    <location>
        <begin position="444"/>
        <end position="454"/>
    </location>
</feature>
<dbReference type="EMBL" id="GG745367">
    <property type="protein sequence ID" value="KNE70636.1"/>
    <property type="molecule type" value="Genomic_DNA"/>
</dbReference>
<feature type="compositionally biased region" description="Basic and acidic residues" evidence="1">
    <location>
        <begin position="23"/>
        <end position="35"/>
    </location>
</feature>
<evidence type="ECO:0000313" key="3">
    <source>
        <dbReference type="Proteomes" id="UP000054350"/>
    </source>
</evidence>
<feature type="compositionally biased region" description="Low complexity" evidence="1">
    <location>
        <begin position="218"/>
        <end position="230"/>
    </location>
</feature>
<accession>A0A0L0T7G3</accession>
<feature type="compositionally biased region" description="Low complexity" evidence="1">
    <location>
        <begin position="52"/>
        <end position="62"/>
    </location>
</feature>
<keyword evidence="3" id="KW-1185">Reference proteome</keyword>
<evidence type="ECO:0000313" key="2">
    <source>
        <dbReference type="EMBL" id="KNE70636.1"/>
    </source>
</evidence>
<feature type="compositionally biased region" description="Low complexity" evidence="1">
    <location>
        <begin position="148"/>
        <end position="158"/>
    </location>
</feature>
<feature type="region of interest" description="Disordered" evidence="1">
    <location>
        <begin position="1"/>
        <end position="262"/>
    </location>
</feature>
<feature type="compositionally biased region" description="Low complexity" evidence="1">
    <location>
        <begin position="468"/>
        <end position="478"/>
    </location>
</feature>
<proteinExistence type="predicted"/>
<organism evidence="2 3">
    <name type="scientific">Allomyces macrogynus (strain ATCC 38327)</name>
    <name type="common">Allomyces javanicus var. macrogynus</name>
    <dbReference type="NCBI Taxonomy" id="578462"/>
    <lineage>
        <taxon>Eukaryota</taxon>
        <taxon>Fungi</taxon>
        <taxon>Fungi incertae sedis</taxon>
        <taxon>Blastocladiomycota</taxon>
        <taxon>Blastocladiomycetes</taxon>
        <taxon>Blastocladiales</taxon>
        <taxon>Blastocladiaceae</taxon>
        <taxon>Allomyces</taxon>
    </lineage>
</organism>
<name>A0A0L0T7G3_ALLM3</name>
<feature type="compositionally biased region" description="Acidic residues" evidence="1">
    <location>
        <begin position="406"/>
        <end position="420"/>
    </location>
</feature>
<feature type="region of interest" description="Disordered" evidence="1">
    <location>
        <begin position="390"/>
        <end position="511"/>
    </location>
</feature>
<feature type="compositionally biased region" description="Low complexity" evidence="1">
    <location>
        <begin position="175"/>
        <end position="198"/>
    </location>
</feature>
<sequence>MNAATPAPIPLREAASVTPDPSRTPDRAPGTDDRAVIAPSKLPPWRRDAQLAAVAASASASANTGDARRDGPAPARILNNPLKQFLLKKQPRLVGDGPSPTNSPDGSPVGSPEPRLNGNGSGVAVAPAAEDQDVSPGPRGETTAHLLPVPDAVVAPAAVDDRIRDVDEDVDDFDTPVGRTSASSNAAAADPATCTSAPPRRRVPSLTSPTLHATAHLSPVSPLSSLSPTTPVSPPPTSAAAAAPMSPPAPLASASPAPSRARQQLYFQRTTTSRSGVGKYMPAHCLVCDLCVSETTTPGACQAHAQGQSCELAQDRANALVSAGAAINLTALTPSCRAFLETSRYWSDIVRHATRMATTAGTDAAFSVTLCRKRCYSQWTRRKALDGVPIKRRPRKKPAVERDSDGDAAEYDDDDADGECAPDPMPPRKRPRRSTRPNWVAPSPSLPQPSPPPEPVRRSTLPPPPARARPINPAPLMARARKRPPPPPPPVARARPSGSTARALERAVDHEDDMDVDVEATTPKRIDPPAAVPTMFAPRAAPQDPLFALIAGQMYVARTMMQVETMRARLALRERLHAMGYSKEEVEREVAGLVAAGQAAPGGVGMMGGIGMGMMGVDALPGTGELGAGVPRKL</sequence>
<reference evidence="2 3" key="1">
    <citation type="submission" date="2009-11" db="EMBL/GenBank/DDBJ databases">
        <title>Annotation of Allomyces macrogynus ATCC 38327.</title>
        <authorList>
            <consortium name="The Broad Institute Genome Sequencing Platform"/>
            <person name="Russ C."/>
            <person name="Cuomo C."/>
            <person name="Burger G."/>
            <person name="Gray M.W."/>
            <person name="Holland P.W.H."/>
            <person name="King N."/>
            <person name="Lang F.B.F."/>
            <person name="Roger A.J."/>
            <person name="Ruiz-Trillo I."/>
            <person name="Young S.K."/>
            <person name="Zeng Q."/>
            <person name="Gargeya S."/>
            <person name="Fitzgerald M."/>
            <person name="Haas B."/>
            <person name="Abouelleil A."/>
            <person name="Alvarado L."/>
            <person name="Arachchi H.M."/>
            <person name="Berlin A."/>
            <person name="Chapman S.B."/>
            <person name="Gearin G."/>
            <person name="Goldberg J."/>
            <person name="Griggs A."/>
            <person name="Gujja S."/>
            <person name="Hansen M."/>
            <person name="Heiman D."/>
            <person name="Howarth C."/>
            <person name="Larimer J."/>
            <person name="Lui A."/>
            <person name="MacDonald P.J.P."/>
            <person name="McCowen C."/>
            <person name="Montmayeur A."/>
            <person name="Murphy C."/>
            <person name="Neiman D."/>
            <person name="Pearson M."/>
            <person name="Priest M."/>
            <person name="Roberts A."/>
            <person name="Saif S."/>
            <person name="Shea T."/>
            <person name="Sisk P."/>
            <person name="Stolte C."/>
            <person name="Sykes S."/>
            <person name="Wortman J."/>
            <person name="Nusbaum C."/>
            <person name="Birren B."/>
        </authorList>
    </citation>
    <scope>NUCLEOTIDE SEQUENCE [LARGE SCALE GENOMIC DNA]</scope>
    <source>
        <strain evidence="2 3">ATCC 38327</strain>
    </source>
</reference>
<reference evidence="3" key="2">
    <citation type="submission" date="2009-11" db="EMBL/GenBank/DDBJ databases">
        <title>The Genome Sequence of Allomyces macrogynus strain ATCC 38327.</title>
        <authorList>
            <consortium name="The Broad Institute Genome Sequencing Platform"/>
            <person name="Russ C."/>
            <person name="Cuomo C."/>
            <person name="Shea T."/>
            <person name="Young S.K."/>
            <person name="Zeng Q."/>
            <person name="Koehrsen M."/>
            <person name="Haas B."/>
            <person name="Borodovsky M."/>
            <person name="Guigo R."/>
            <person name="Alvarado L."/>
            <person name="Berlin A."/>
            <person name="Borenstein D."/>
            <person name="Chen Z."/>
            <person name="Engels R."/>
            <person name="Freedman E."/>
            <person name="Gellesch M."/>
            <person name="Goldberg J."/>
            <person name="Griggs A."/>
            <person name="Gujja S."/>
            <person name="Heiman D."/>
            <person name="Hepburn T."/>
            <person name="Howarth C."/>
            <person name="Jen D."/>
            <person name="Larson L."/>
            <person name="Lewis B."/>
            <person name="Mehta T."/>
            <person name="Park D."/>
            <person name="Pearson M."/>
            <person name="Roberts A."/>
            <person name="Saif S."/>
            <person name="Shenoy N."/>
            <person name="Sisk P."/>
            <person name="Stolte C."/>
            <person name="Sykes S."/>
            <person name="Walk T."/>
            <person name="White J."/>
            <person name="Yandava C."/>
            <person name="Burger G."/>
            <person name="Gray M.W."/>
            <person name="Holland P.W.H."/>
            <person name="King N."/>
            <person name="Lang F.B.F."/>
            <person name="Roger A.J."/>
            <person name="Ruiz-Trillo I."/>
            <person name="Lander E."/>
            <person name="Nusbaum C."/>
        </authorList>
    </citation>
    <scope>NUCLEOTIDE SEQUENCE [LARGE SCALE GENOMIC DNA]</scope>
    <source>
        <strain evidence="3">ATCC 38327</strain>
    </source>
</reference>